<evidence type="ECO:0000256" key="2">
    <source>
        <dbReference type="SAM" id="SignalP"/>
    </source>
</evidence>
<feature type="signal peptide" evidence="2">
    <location>
        <begin position="1"/>
        <end position="25"/>
    </location>
</feature>
<accession>A0A1I1U548</accession>
<keyword evidence="4" id="KW-1185">Reference proteome</keyword>
<dbReference type="RefSeq" id="WP_091991488.1">
    <property type="nucleotide sequence ID" value="NZ_FOLO01000081.1"/>
</dbReference>
<dbReference type="AlphaFoldDB" id="A0A1I1U548"/>
<keyword evidence="2" id="KW-0732">Signal</keyword>
<dbReference type="Proteomes" id="UP000198862">
    <property type="component" value="Unassembled WGS sequence"/>
</dbReference>
<name>A0A1I1U548_9GAMM</name>
<evidence type="ECO:0000313" key="4">
    <source>
        <dbReference type="Proteomes" id="UP000198862"/>
    </source>
</evidence>
<dbReference type="STRING" id="1123010.SAMN02745724_05115"/>
<reference evidence="3 4" key="1">
    <citation type="submission" date="2016-10" db="EMBL/GenBank/DDBJ databases">
        <authorList>
            <person name="de Groot N.N."/>
        </authorList>
    </citation>
    <scope>NUCLEOTIDE SEQUENCE [LARGE SCALE GENOMIC DNA]</scope>
    <source>
        <strain evidence="3 4">DSM 6059</strain>
    </source>
</reference>
<feature type="region of interest" description="Disordered" evidence="1">
    <location>
        <begin position="109"/>
        <end position="186"/>
    </location>
</feature>
<proteinExistence type="predicted"/>
<evidence type="ECO:0000256" key="1">
    <source>
        <dbReference type="SAM" id="MobiDB-lite"/>
    </source>
</evidence>
<gene>
    <name evidence="3" type="ORF">SAMN02745724_05115</name>
</gene>
<feature type="chain" id="PRO_5011795818" evidence="2">
    <location>
        <begin position="26"/>
        <end position="228"/>
    </location>
</feature>
<feature type="compositionally biased region" description="Acidic residues" evidence="1">
    <location>
        <begin position="109"/>
        <end position="185"/>
    </location>
</feature>
<protein>
    <submittedName>
        <fullName evidence="3">Uncharacterized protein</fullName>
    </submittedName>
</protein>
<organism evidence="3 4">
    <name type="scientific">Pseudoalteromonas denitrificans DSM 6059</name>
    <dbReference type="NCBI Taxonomy" id="1123010"/>
    <lineage>
        <taxon>Bacteria</taxon>
        <taxon>Pseudomonadati</taxon>
        <taxon>Pseudomonadota</taxon>
        <taxon>Gammaproteobacteria</taxon>
        <taxon>Alteromonadales</taxon>
        <taxon>Pseudoalteromonadaceae</taxon>
        <taxon>Pseudoalteromonas</taxon>
    </lineage>
</organism>
<dbReference type="EMBL" id="FOLO01000081">
    <property type="protein sequence ID" value="SFD65814.1"/>
    <property type="molecule type" value="Genomic_DNA"/>
</dbReference>
<evidence type="ECO:0000313" key="3">
    <source>
        <dbReference type="EMBL" id="SFD65814.1"/>
    </source>
</evidence>
<sequence>MKINRFNKLILAGAISIAVSGVVNAQTTDLSMIKVTTIESKLLVNAIYTETNTDNSQQEVNMDYVEAALLSKVASLPTECNVESVFPSAETSSINPAAELVGNWEGFMDDEMYDDDMDSDDDDMDSDDDDMDSDDDDMDSDDDGDMDSDDDDMDSDDGDMDSDDDGDMDSDDDGDMYSDDEEEGDYQSYLTISASGYLVQSDYENKNDVGTCKVTFLGELVSDLYKKN</sequence>